<dbReference type="InterPro" id="IPR036291">
    <property type="entry name" value="NAD(P)-bd_dom_sf"/>
</dbReference>
<evidence type="ECO:0000313" key="3">
    <source>
        <dbReference type="EMBL" id="KKQ38821.1"/>
    </source>
</evidence>
<protein>
    <submittedName>
        <fullName evidence="3">Oxidoreductase</fullName>
    </submittedName>
</protein>
<evidence type="ECO:0000259" key="1">
    <source>
        <dbReference type="Pfam" id="PF01408"/>
    </source>
</evidence>
<comment type="caution">
    <text evidence="3">The sequence shown here is derived from an EMBL/GenBank/DDBJ whole genome shotgun (WGS) entry which is preliminary data.</text>
</comment>
<dbReference type="PANTHER" id="PTHR43377:SF1">
    <property type="entry name" value="BILIVERDIN REDUCTASE A"/>
    <property type="match status" value="1"/>
</dbReference>
<name>A0A0G0KE02_9BACT</name>
<dbReference type="PANTHER" id="PTHR43377">
    <property type="entry name" value="BILIVERDIN REDUCTASE A"/>
    <property type="match status" value="1"/>
</dbReference>
<dbReference type="EMBL" id="LBTJ01000002">
    <property type="protein sequence ID" value="KKQ38821.1"/>
    <property type="molecule type" value="Genomic_DNA"/>
</dbReference>
<evidence type="ECO:0000259" key="2">
    <source>
        <dbReference type="Pfam" id="PF22725"/>
    </source>
</evidence>
<evidence type="ECO:0000313" key="4">
    <source>
        <dbReference type="Proteomes" id="UP000034471"/>
    </source>
</evidence>
<dbReference type="Gene3D" id="3.30.360.10">
    <property type="entry name" value="Dihydrodipicolinate Reductase, domain 2"/>
    <property type="match status" value="1"/>
</dbReference>
<dbReference type="GO" id="GO:0000166">
    <property type="term" value="F:nucleotide binding"/>
    <property type="evidence" value="ECO:0007669"/>
    <property type="project" value="InterPro"/>
</dbReference>
<dbReference type="Gene3D" id="3.40.50.720">
    <property type="entry name" value="NAD(P)-binding Rossmann-like Domain"/>
    <property type="match status" value="1"/>
</dbReference>
<dbReference type="InterPro" id="IPR000683">
    <property type="entry name" value="Gfo/Idh/MocA-like_OxRdtase_N"/>
</dbReference>
<sequence length="322" mass="36800">MKKINVAVIGTGNMGQHHVRVYSRMNNTNLVAVCDQDIKRAQKIAQEYGCTSYQHYHDMIASEKIDAVSIAVPTFLHHKISLDMLENGKHLLIEKPISTTLKEAQDIIDSSKKNKRIVMVGHIERFNPAIIELKKLISKDIFGKIITLNTKRVGGVPSQIKNANVMLDLAIHDIDISNYLLDDLPNKVMGFKSKNVIKEQEDSAIILLKYRDSISVIENNWITPVKVRTLDITGTKAFARLDYIKQSLFLYADNFNIQKKPYYNYKEFINGTATKIKQKIHVKKAEPLKLELEHFIDYVIHNKQPEMDAKTAYNVLNIALKL</sequence>
<dbReference type="Pfam" id="PF01408">
    <property type="entry name" value="GFO_IDH_MocA"/>
    <property type="match status" value="1"/>
</dbReference>
<gene>
    <name evidence="3" type="ORF">US54_C0002G0009</name>
</gene>
<dbReference type="SUPFAM" id="SSF51735">
    <property type="entry name" value="NAD(P)-binding Rossmann-fold domains"/>
    <property type="match status" value="1"/>
</dbReference>
<dbReference type="Proteomes" id="UP000034471">
    <property type="component" value="Unassembled WGS sequence"/>
</dbReference>
<accession>A0A0G0KE02</accession>
<dbReference type="SUPFAM" id="SSF55347">
    <property type="entry name" value="Glyceraldehyde-3-phosphate dehydrogenase-like, C-terminal domain"/>
    <property type="match status" value="1"/>
</dbReference>
<feature type="domain" description="Gfo/Idh/MocA-like oxidoreductase N-terminal" evidence="1">
    <location>
        <begin position="4"/>
        <end position="122"/>
    </location>
</feature>
<dbReference type="STRING" id="1618481.US54_C0002G0009"/>
<dbReference type="Pfam" id="PF22725">
    <property type="entry name" value="GFO_IDH_MocA_C3"/>
    <property type="match status" value="1"/>
</dbReference>
<proteinExistence type="predicted"/>
<reference evidence="3 4" key="1">
    <citation type="journal article" date="2015" name="Nature">
        <title>rRNA introns, odd ribosomes, and small enigmatic genomes across a large radiation of phyla.</title>
        <authorList>
            <person name="Brown C.T."/>
            <person name="Hug L.A."/>
            <person name="Thomas B.C."/>
            <person name="Sharon I."/>
            <person name="Castelle C.J."/>
            <person name="Singh A."/>
            <person name="Wilkins M.J."/>
            <person name="Williams K.H."/>
            <person name="Banfield J.F."/>
        </authorList>
    </citation>
    <scope>NUCLEOTIDE SEQUENCE [LARGE SCALE GENOMIC DNA]</scope>
</reference>
<feature type="domain" description="GFO/IDH/MocA-like oxidoreductase" evidence="2">
    <location>
        <begin position="132"/>
        <end position="237"/>
    </location>
</feature>
<dbReference type="InterPro" id="IPR051450">
    <property type="entry name" value="Gfo/Idh/MocA_Oxidoreductases"/>
</dbReference>
<dbReference type="AlphaFoldDB" id="A0A0G0KE02"/>
<organism evidence="3 4">
    <name type="scientific">Candidatus Roizmanbacteria bacterium GW2011_GWA2_37_7</name>
    <dbReference type="NCBI Taxonomy" id="1618481"/>
    <lineage>
        <taxon>Bacteria</taxon>
        <taxon>Candidatus Roizmaniibacteriota</taxon>
    </lineage>
</organism>
<dbReference type="InterPro" id="IPR055170">
    <property type="entry name" value="GFO_IDH_MocA-like_dom"/>
</dbReference>